<dbReference type="OrthoDB" id="6189369at2"/>
<feature type="domain" description="SPOR" evidence="1">
    <location>
        <begin position="83"/>
        <end position="161"/>
    </location>
</feature>
<dbReference type="Pfam" id="PF05036">
    <property type="entry name" value="SPOR"/>
    <property type="match status" value="1"/>
</dbReference>
<proteinExistence type="predicted"/>
<dbReference type="Gene3D" id="3.30.70.1070">
    <property type="entry name" value="Sporulation related repeat"/>
    <property type="match status" value="1"/>
</dbReference>
<protein>
    <recommendedName>
        <fullName evidence="1">SPOR domain-containing protein</fullName>
    </recommendedName>
</protein>
<accession>A0A0J1JSX1</accession>
<sequence length="177" mass="19317">MKKIAVLAVAAVLAGCASDDQTQLLSSTSEMTYSDEQQEAIIGSQEAVDTDIVQTAPPSTVVEEVVTEEEVITPVETVPQQQAETHSGYTIQVLALSHNKGFVSYMKNLPLGQPVWMNEKDLKGAPWYTLLYGQFATKDQARNALKALPQSVRETGPFIRSLEEISSSNSPTLTRMN</sequence>
<evidence type="ECO:0000313" key="3">
    <source>
        <dbReference type="Proteomes" id="UP000036097"/>
    </source>
</evidence>
<dbReference type="InterPro" id="IPR007730">
    <property type="entry name" value="SPOR-like_dom"/>
</dbReference>
<dbReference type="PROSITE" id="PS51724">
    <property type="entry name" value="SPOR"/>
    <property type="match status" value="1"/>
</dbReference>
<dbReference type="EMBL" id="LDOT01000014">
    <property type="protein sequence ID" value="KLV05362.1"/>
    <property type="molecule type" value="Genomic_DNA"/>
</dbReference>
<dbReference type="PATRIC" id="fig|1195763.3.peg.2442"/>
<evidence type="ECO:0000313" key="2">
    <source>
        <dbReference type="EMBL" id="KLV05362.1"/>
    </source>
</evidence>
<organism evidence="2 3">
    <name type="scientific">Photobacterium aquae</name>
    <dbReference type="NCBI Taxonomy" id="1195763"/>
    <lineage>
        <taxon>Bacteria</taxon>
        <taxon>Pseudomonadati</taxon>
        <taxon>Pseudomonadota</taxon>
        <taxon>Gammaproteobacteria</taxon>
        <taxon>Vibrionales</taxon>
        <taxon>Vibrionaceae</taxon>
        <taxon>Photobacterium</taxon>
    </lineage>
</organism>
<name>A0A0J1JSX1_9GAMM</name>
<dbReference type="InterPro" id="IPR036680">
    <property type="entry name" value="SPOR-like_sf"/>
</dbReference>
<dbReference type="PROSITE" id="PS51257">
    <property type="entry name" value="PROKAR_LIPOPROTEIN"/>
    <property type="match status" value="1"/>
</dbReference>
<dbReference type="STRING" id="1195763.ABT56_11605"/>
<dbReference type="GO" id="GO:0042834">
    <property type="term" value="F:peptidoglycan binding"/>
    <property type="evidence" value="ECO:0007669"/>
    <property type="project" value="InterPro"/>
</dbReference>
<dbReference type="Proteomes" id="UP000036097">
    <property type="component" value="Unassembled WGS sequence"/>
</dbReference>
<evidence type="ECO:0000259" key="1">
    <source>
        <dbReference type="PROSITE" id="PS51724"/>
    </source>
</evidence>
<comment type="caution">
    <text evidence="2">The sequence shown here is derived from an EMBL/GenBank/DDBJ whole genome shotgun (WGS) entry which is preliminary data.</text>
</comment>
<keyword evidence="3" id="KW-1185">Reference proteome</keyword>
<dbReference type="AlphaFoldDB" id="A0A0J1JSX1"/>
<reference evidence="2 3" key="1">
    <citation type="submission" date="2015-05" db="EMBL/GenBank/DDBJ databases">
        <title>Photobacterium galathea sp. nov.</title>
        <authorList>
            <person name="Machado H."/>
            <person name="Gram L."/>
        </authorList>
    </citation>
    <scope>NUCLEOTIDE SEQUENCE [LARGE SCALE GENOMIC DNA]</scope>
    <source>
        <strain evidence="2 3">CGMCC 1.12159</strain>
    </source>
</reference>
<gene>
    <name evidence="2" type="ORF">ABT56_11605</name>
</gene>